<reference evidence="2 3" key="1">
    <citation type="journal article" date="2019" name="Emerg. Microbes Infect.">
        <title>Comprehensive subspecies identification of 175 nontuberculous mycobacteria species based on 7547 genomic profiles.</title>
        <authorList>
            <person name="Matsumoto Y."/>
            <person name="Kinjo T."/>
            <person name="Motooka D."/>
            <person name="Nabeya D."/>
            <person name="Jung N."/>
            <person name="Uechi K."/>
            <person name="Horii T."/>
            <person name="Iida T."/>
            <person name="Fujita J."/>
            <person name="Nakamura S."/>
        </authorList>
    </citation>
    <scope>NUCLEOTIDE SEQUENCE [LARGE SCALE GENOMIC DNA]</scope>
    <source>
        <strain evidence="2 3">JCM 18538</strain>
    </source>
</reference>
<name>A0A7I7S1Q7_9MYCO</name>
<evidence type="ECO:0000256" key="1">
    <source>
        <dbReference type="RuleBase" id="RU362001"/>
    </source>
</evidence>
<gene>
    <name evidence="2" type="primary">esxA</name>
    <name evidence="2" type="ORF">MARA_37690</name>
</gene>
<dbReference type="Gene3D" id="1.10.287.1060">
    <property type="entry name" value="ESAT-6-like"/>
    <property type="match status" value="1"/>
</dbReference>
<accession>A0A7I7S1Q7</accession>
<dbReference type="AlphaFoldDB" id="A0A7I7S1Q7"/>
<dbReference type="EMBL" id="AP022593">
    <property type="protein sequence ID" value="BBY50301.1"/>
    <property type="molecule type" value="Genomic_DNA"/>
</dbReference>
<proteinExistence type="inferred from homology"/>
<dbReference type="Pfam" id="PF06013">
    <property type="entry name" value="WXG100"/>
    <property type="match status" value="1"/>
</dbReference>
<comment type="similarity">
    <text evidence="1">Belongs to the WXG100 family.</text>
</comment>
<dbReference type="InterPro" id="IPR036689">
    <property type="entry name" value="ESAT-6-like_sf"/>
</dbReference>
<evidence type="ECO:0000313" key="2">
    <source>
        <dbReference type="EMBL" id="BBY50301.1"/>
    </source>
</evidence>
<dbReference type="KEGG" id="marz:MARA_37690"/>
<dbReference type="SUPFAM" id="SSF140453">
    <property type="entry name" value="EsxAB dimer-like"/>
    <property type="match status" value="1"/>
</dbReference>
<keyword evidence="3" id="KW-1185">Reference proteome</keyword>
<evidence type="ECO:0000313" key="3">
    <source>
        <dbReference type="Proteomes" id="UP000467428"/>
    </source>
</evidence>
<dbReference type="Proteomes" id="UP000467428">
    <property type="component" value="Chromosome"/>
</dbReference>
<dbReference type="NCBIfam" id="TIGR03930">
    <property type="entry name" value="WXG100_ESAT6"/>
    <property type="match status" value="1"/>
</dbReference>
<organism evidence="2 3">
    <name type="scientific">Mycolicibacterium arabiense</name>
    <dbReference type="NCBI Taxonomy" id="1286181"/>
    <lineage>
        <taxon>Bacteria</taxon>
        <taxon>Bacillati</taxon>
        <taxon>Actinomycetota</taxon>
        <taxon>Actinomycetes</taxon>
        <taxon>Mycobacteriales</taxon>
        <taxon>Mycobacteriaceae</taxon>
        <taxon>Mycolicibacterium</taxon>
    </lineage>
</organism>
<sequence>MNMGEQLWNFAGIEGGSGEIQGSVATTAGLLDEGKASLGALAAVWGGSGSEAYQAVQMRWDEASLELNNALQNLAMTISEAGQTMAQTEAGVTGMFA</sequence>
<protein>
    <recommendedName>
        <fullName evidence="1">ESAT-6-like protein</fullName>
    </recommendedName>
</protein>
<geneLocation type="plasmid" evidence="3">
    <name>pjcm18538 dna</name>
</geneLocation>
<dbReference type="InterPro" id="IPR010310">
    <property type="entry name" value="T7SS_ESAT-6-like"/>
</dbReference>